<dbReference type="CDD" id="cd05829">
    <property type="entry name" value="Sortase_F"/>
    <property type="match status" value="1"/>
</dbReference>
<organism evidence="3 4">
    <name type="scientific">Cryobacterium cheniae</name>
    <dbReference type="NCBI Taxonomy" id="1259262"/>
    <lineage>
        <taxon>Bacteria</taxon>
        <taxon>Bacillati</taxon>
        <taxon>Actinomycetota</taxon>
        <taxon>Actinomycetes</taxon>
        <taxon>Micrococcales</taxon>
        <taxon>Microbacteriaceae</taxon>
        <taxon>Cryobacterium</taxon>
    </lineage>
</organism>
<dbReference type="NCBIfam" id="NF033748">
    <property type="entry name" value="class_F_sortase"/>
    <property type="match status" value="1"/>
</dbReference>
<dbReference type="InterPro" id="IPR042001">
    <property type="entry name" value="Sortase_F"/>
</dbReference>
<evidence type="ECO:0000313" key="3">
    <source>
        <dbReference type="EMBL" id="TFC78778.1"/>
    </source>
</evidence>
<keyword evidence="1" id="KW-0378">Hydrolase</keyword>
<sequence>MIIPAEKRRRGSRLATAAAVLLFTVGCTATGFALWGNPPPPRPPASAAVSAPSQESVSATPSPESVSATPSPEPISVPPTPPVDQVVGPTLTASEPTQINVPAIEVDSVLMQLGQNPDGTVQTPSLDEASPAGWYTGSPTPGAIGPSVILGHVDSRVEGRAVFYRLGEMRPGDEILVTRADATVAVFVVDGVEEYPKDDFPQFAVYGNTDHAGLRLITCGGEFNETTRTYPDNVVVYASLVSSHAA</sequence>
<dbReference type="EMBL" id="SOGN01000048">
    <property type="protein sequence ID" value="TFC78778.1"/>
    <property type="molecule type" value="Genomic_DNA"/>
</dbReference>
<dbReference type="OrthoDB" id="525039at2"/>
<gene>
    <name evidence="3" type="ORF">E3T23_12010</name>
</gene>
<dbReference type="InterPro" id="IPR023365">
    <property type="entry name" value="Sortase_dom-sf"/>
</dbReference>
<feature type="compositionally biased region" description="Low complexity" evidence="2">
    <location>
        <begin position="45"/>
        <end position="59"/>
    </location>
</feature>
<feature type="compositionally biased region" description="Pro residues" evidence="2">
    <location>
        <begin position="71"/>
        <end position="82"/>
    </location>
</feature>
<dbReference type="Gene3D" id="2.40.260.10">
    <property type="entry name" value="Sortase"/>
    <property type="match status" value="1"/>
</dbReference>
<keyword evidence="4" id="KW-1185">Reference proteome</keyword>
<dbReference type="Proteomes" id="UP000298433">
    <property type="component" value="Unassembled WGS sequence"/>
</dbReference>
<reference evidence="3 4" key="1">
    <citation type="submission" date="2019-03" db="EMBL/GenBank/DDBJ databases">
        <title>Genomics of glacier-inhabiting Cryobacterium strains.</title>
        <authorList>
            <person name="Liu Q."/>
            <person name="Xin Y.-H."/>
        </authorList>
    </citation>
    <scope>NUCLEOTIDE SEQUENCE [LARGE SCALE GENOMIC DNA]</scope>
    <source>
        <strain evidence="3 4">TMT2-48-2</strain>
    </source>
</reference>
<dbReference type="AlphaFoldDB" id="A0A4R8XLV7"/>
<name>A0A4R8XLV7_9MICO</name>
<dbReference type="InterPro" id="IPR005754">
    <property type="entry name" value="Sortase"/>
</dbReference>
<evidence type="ECO:0000256" key="1">
    <source>
        <dbReference type="ARBA" id="ARBA00022801"/>
    </source>
</evidence>
<dbReference type="SUPFAM" id="SSF63817">
    <property type="entry name" value="Sortase"/>
    <property type="match status" value="1"/>
</dbReference>
<evidence type="ECO:0000256" key="2">
    <source>
        <dbReference type="SAM" id="MobiDB-lite"/>
    </source>
</evidence>
<evidence type="ECO:0000313" key="4">
    <source>
        <dbReference type="Proteomes" id="UP000298433"/>
    </source>
</evidence>
<proteinExistence type="predicted"/>
<dbReference type="GO" id="GO:0016787">
    <property type="term" value="F:hydrolase activity"/>
    <property type="evidence" value="ECO:0007669"/>
    <property type="project" value="UniProtKB-KW"/>
</dbReference>
<accession>A0A4R8XLV7</accession>
<protein>
    <submittedName>
        <fullName evidence="3">Class F sortase</fullName>
    </submittedName>
</protein>
<dbReference type="Pfam" id="PF04203">
    <property type="entry name" value="Sortase"/>
    <property type="match status" value="1"/>
</dbReference>
<comment type="caution">
    <text evidence="3">The sequence shown here is derived from an EMBL/GenBank/DDBJ whole genome shotgun (WGS) entry which is preliminary data.</text>
</comment>
<dbReference type="PROSITE" id="PS51257">
    <property type="entry name" value="PROKAR_LIPOPROTEIN"/>
    <property type="match status" value="1"/>
</dbReference>
<feature type="region of interest" description="Disordered" evidence="2">
    <location>
        <begin position="38"/>
        <end position="94"/>
    </location>
</feature>